<feature type="region of interest" description="Disordered" evidence="1">
    <location>
        <begin position="216"/>
        <end position="244"/>
    </location>
</feature>
<sequence>MTTAPSASTRPASSTYGLSDSPGSSSSLFLSLSGAASPYSSSVSCGNYSLSNSNLPDSPCYKQLTLYHQQQQQQQQQQQCQQQFNIELEDWQSHFLQFQQQNPNQHVQSCYQAPSQQQVLQVCGGQNDPAIWGCMDELAQPEDHPDSPDKERQQQQPLASFESYNDLPNNCGFTVRPQTLTECRGDSLHNRIFERGENYFGFSAEDRQLLESAILPDTQPAGSDSPPAEAAAAATASPNPLLTHFPRRKLDADLRVPATVYLEDKSGKRHLNLDISSEVPVSKLLIRCQAIGLLPGDYPQPCSTCSVSNGQLLVSIASHSLEGLVHLDPDRQQSCLYCTGLPEAGRMWLTLRYNCCQDHMRNNQRLSHLALANLITVIEAFDQLGCLIGRASFRVRVVASPARDLLRFLTSQLTPVQTGCTIGQCTHLAARWKAERFRQLPAADLGWCLRQLRFKESLRAELEAQLEQPQPTAAKRQRQESDLNPLSEDEPQPSSPEGLQILPDGSMLVRSSDGAKMARIRDAINAILTSESGAEKSVAVRPTLNLRPMQQAAQPVQQVVHAAPTTFQPILLIRPYCQFK</sequence>
<feature type="compositionally biased region" description="Low complexity" evidence="1">
    <location>
        <begin position="220"/>
        <end position="240"/>
    </location>
</feature>
<feature type="region of interest" description="Disordered" evidence="1">
    <location>
        <begin position="138"/>
        <end position="157"/>
    </location>
</feature>
<dbReference type="AlphaFoldDB" id="A0A267DZJ8"/>
<accession>A0A267DZJ8</accession>
<evidence type="ECO:0000256" key="1">
    <source>
        <dbReference type="SAM" id="MobiDB-lite"/>
    </source>
</evidence>
<organism evidence="2 3">
    <name type="scientific">Macrostomum lignano</name>
    <dbReference type="NCBI Taxonomy" id="282301"/>
    <lineage>
        <taxon>Eukaryota</taxon>
        <taxon>Metazoa</taxon>
        <taxon>Spiralia</taxon>
        <taxon>Lophotrochozoa</taxon>
        <taxon>Platyhelminthes</taxon>
        <taxon>Rhabditophora</taxon>
        <taxon>Macrostomorpha</taxon>
        <taxon>Macrostomida</taxon>
        <taxon>Macrostomidae</taxon>
        <taxon>Macrostomum</taxon>
    </lineage>
</organism>
<name>A0A267DZJ8_9PLAT</name>
<dbReference type="Proteomes" id="UP000215902">
    <property type="component" value="Unassembled WGS sequence"/>
</dbReference>
<keyword evidence="3" id="KW-1185">Reference proteome</keyword>
<evidence type="ECO:0000313" key="3">
    <source>
        <dbReference type="Proteomes" id="UP000215902"/>
    </source>
</evidence>
<gene>
    <name evidence="2" type="ORF">BOX15_Mlig026118g1</name>
</gene>
<dbReference type="EMBL" id="NIVC01002972">
    <property type="protein sequence ID" value="PAA54084.1"/>
    <property type="molecule type" value="Genomic_DNA"/>
</dbReference>
<feature type="region of interest" description="Disordered" evidence="1">
    <location>
        <begin position="465"/>
        <end position="505"/>
    </location>
</feature>
<reference evidence="2 3" key="1">
    <citation type="submission" date="2017-06" db="EMBL/GenBank/DDBJ databases">
        <title>A platform for efficient transgenesis in Macrostomum lignano, a flatworm model organism for stem cell research.</title>
        <authorList>
            <person name="Berezikov E."/>
        </authorList>
    </citation>
    <scope>NUCLEOTIDE SEQUENCE [LARGE SCALE GENOMIC DNA]</scope>
    <source>
        <strain evidence="2">DV1</strain>
        <tissue evidence="2">Whole organism</tissue>
    </source>
</reference>
<protein>
    <submittedName>
        <fullName evidence="2">Uncharacterized protein</fullName>
    </submittedName>
</protein>
<feature type="region of interest" description="Disordered" evidence="1">
    <location>
        <begin position="1"/>
        <end position="27"/>
    </location>
</feature>
<comment type="caution">
    <text evidence="2">The sequence shown here is derived from an EMBL/GenBank/DDBJ whole genome shotgun (WGS) entry which is preliminary data.</text>
</comment>
<proteinExistence type="predicted"/>
<feature type="compositionally biased region" description="Basic and acidic residues" evidence="1">
    <location>
        <begin position="141"/>
        <end position="153"/>
    </location>
</feature>
<evidence type="ECO:0000313" key="2">
    <source>
        <dbReference type="EMBL" id="PAA54084.1"/>
    </source>
</evidence>